<feature type="domain" description="HTH lysR-type" evidence="6">
    <location>
        <begin position="9"/>
        <end position="66"/>
    </location>
</feature>
<keyword evidence="2" id="KW-0536">Nodulation</keyword>
<name>A0A916U5U3_9HYPH</name>
<keyword evidence="3" id="KW-0805">Transcription regulation</keyword>
<evidence type="ECO:0000256" key="1">
    <source>
        <dbReference type="ARBA" id="ARBA00009437"/>
    </source>
</evidence>
<dbReference type="InterPro" id="IPR037402">
    <property type="entry name" value="YidZ_PBP2"/>
</dbReference>
<comment type="caution">
    <text evidence="7">The sequence shown here is derived from an EMBL/GenBank/DDBJ whole genome shotgun (WGS) entry which is preliminary data.</text>
</comment>
<dbReference type="GO" id="GO:0003700">
    <property type="term" value="F:DNA-binding transcription factor activity"/>
    <property type="evidence" value="ECO:0007669"/>
    <property type="project" value="InterPro"/>
</dbReference>
<reference evidence="7" key="2">
    <citation type="submission" date="2020-09" db="EMBL/GenBank/DDBJ databases">
        <authorList>
            <person name="Sun Q."/>
            <person name="Zhou Y."/>
        </authorList>
    </citation>
    <scope>NUCLEOTIDE SEQUENCE</scope>
    <source>
        <strain evidence="7">CGMCC 1.12919</strain>
    </source>
</reference>
<dbReference type="SUPFAM" id="SSF46785">
    <property type="entry name" value="Winged helix' DNA-binding domain"/>
    <property type="match status" value="1"/>
</dbReference>
<dbReference type="InterPro" id="IPR000847">
    <property type="entry name" value="LysR_HTH_N"/>
</dbReference>
<organism evidence="7 8">
    <name type="scientific">Chelatococcus reniformis</name>
    <dbReference type="NCBI Taxonomy" id="1494448"/>
    <lineage>
        <taxon>Bacteria</taxon>
        <taxon>Pseudomonadati</taxon>
        <taxon>Pseudomonadota</taxon>
        <taxon>Alphaproteobacteria</taxon>
        <taxon>Hyphomicrobiales</taxon>
        <taxon>Chelatococcaceae</taxon>
        <taxon>Chelatococcus</taxon>
    </lineage>
</organism>
<dbReference type="Gene3D" id="3.40.190.10">
    <property type="entry name" value="Periplasmic binding protein-like II"/>
    <property type="match status" value="2"/>
</dbReference>
<keyword evidence="8" id="KW-1185">Reference proteome</keyword>
<sequence length="311" mass="34338">MHPVHLSRVDLNLFVIFDAIFTEGGVTPASRRLNLSQPAISHALTRLREMFDDPLFVRRGQAMVPTQRARQMVESVRAALQRLETTFAPNGAFDPSMLATTFVLGLPEPFEATAMPIFLARVAHLAPAVDVVMIKVDRGQMKSELATGSVDAVVDIWRPVSGDLRSAALTVRRFAVVARRGHPAVGPDLDLDTYLAQGHILVSARRKGLGLEDYALHGAGLERRIKVRSRHFFAACHMVAATDYLLTLTEQYAQVLNAGTDNQILPFPLDTASSGMHLYWHARTDDDPANAWLRSQLLAAVETFERVARPV</sequence>
<dbReference type="PANTHER" id="PTHR30118:SF15">
    <property type="entry name" value="TRANSCRIPTIONAL REGULATORY PROTEIN"/>
    <property type="match status" value="1"/>
</dbReference>
<dbReference type="SUPFAM" id="SSF53850">
    <property type="entry name" value="Periplasmic binding protein-like II"/>
    <property type="match status" value="1"/>
</dbReference>
<keyword evidence="4" id="KW-0238">DNA-binding</keyword>
<dbReference type="Gene3D" id="1.10.10.10">
    <property type="entry name" value="Winged helix-like DNA-binding domain superfamily/Winged helix DNA-binding domain"/>
    <property type="match status" value="1"/>
</dbReference>
<dbReference type="PANTHER" id="PTHR30118">
    <property type="entry name" value="HTH-TYPE TRANSCRIPTIONAL REGULATOR LEUO-RELATED"/>
    <property type="match status" value="1"/>
</dbReference>
<dbReference type="RefSeq" id="WP_188609047.1">
    <property type="nucleotide sequence ID" value="NZ_BMGG01000003.1"/>
</dbReference>
<dbReference type="InterPro" id="IPR036388">
    <property type="entry name" value="WH-like_DNA-bd_sf"/>
</dbReference>
<evidence type="ECO:0000256" key="3">
    <source>
        <dbReference type="ARBA" id="ARBA00023015"/>
    </source>
</evidence>
<accession>A0A916U5U3</accession>
<dbReference type="CDD" id="cd08417">
    <property type="entry name" value="PBP2_Nitroaromatics_like"/>
    <property type="match status" value="1"/>
</dbReference>
<dbReference type="PRINTS" id="PR00039">
    <property type="entry name" value="HTHLYSR"/>
</dbReference>
<dbReference type="InterPro" id="IPR050389">
    <property type="entry name" value="LysR-type_TF"/>
</dbReference>
<evidence type="ECO:0000313" key="8">
    <source>
        <dbReference type="Proteomes" id="UP000637002"/>
    </source>
</evidence>
<dbReference type="Pfam" id="PF03466">
    <property type="entry name" value="LysR_substrate"/>
    <property type="match status" value="1"/>
</dbReference>
<evidence type="ECO:0000256" key="4">
    <source>
        <dbReference type="ARBA" id="ARBA00023125"/>
    </source>
</evidence>
<dbReference type="PROSITE" id="PS50931">
    <property type="entry name" value="HTH_LYSR"/>
    <property type="match status" value="1"/>
</dbReference>
<keyword evidence="5" id="KW-0804">Transcription</keyword>
<evidence type="ECO:0000256" key="2">
    <source>
        <dbReference type="ARBA" id="ARBA00022458"/>
    </source>
</evidence>
<dbReference type="Proteomes" id="UP000637002">
    <property type="component" value="Unassembled WGS sequence"/>
</dbReference>
<gene>
    <name evidence="7" type="ORF">GCM10010994_20520</name>
</gene>
<evidence type="ECO:0000256" key="5">
    <source>
        <dbReference type="ARBA" id="ARBA00023163"/>
    </source>
</evidence>
<protein>
    <submittedName>
        <fullName evidence="7">Transcriptional regulator</fullName>
    </submittedName>
</protein>
<evidence type="ECO:0000313" key="7">
    <source>
        <dbReference type="EMBL" id="GGC61809.1"/>
    </source>
</evidence>
<dbReference type="InterPro" id="IPR005119">
    <property type="entry name" value="LysR_subst-bd"/>
</dbReference>
<dbReference type="Pfam" id="PF00126">
    <property type="entry name" value="HTH_1"/>
    <property type="match status" value="1"/>
</dbReference>
<evidence type="ECO:0000259" key="6">
    <source>
        <dbReference type="PROSITE" id="PS50931"/>
    </source>
</evidence>
<comment type="similarity">
    <text evidence="1">Belongs to the LysR transcriptional regulatory family.</text>
</comment>
<dbReference type="InterPro" id="IPR036390">
    <property type="entry name" value="WH_DNA-bd_sf"/>
</dbReference>
<dbReference type="EMBL" id="BMGG01000003">
    <property type="protein sequence ID" value="GGC61809.1"/>
    <property type="molecule type" value="Genomic_DNA"/>
</dbReference>
<proteinExistence type="inferred from homology"/>
<reference evidence="7" key="1">
    <citation type="journal article" date="2014" name="Int. J. Syst. Evol. Microbiol.">
        <title>Complete genome sequence of Corynebacterium casei LMG S-19264T (=DSM 44701T), isolated from a smear-ripened cheese.</title>
        <authorList>
            <consortium name="US DOE Joint Genome Institute (JGI-PGF)"/>
            <person name="Walter F."/>
            <person name="Albersmeier A."/>
            <person name="Kalinowski J."/>
            <person name="Ruckert C."/>
        </authorList>
    </citation>
    <scope>NUCLEOTIDE SEQUENCE</scope>
    <source>
        <strain evidence="7">CGMCC 1.12919</strain>
    </source>
</reference>
<dbReference type="GO" id="GO:0003677">
    <property type="term" value="F:DNA binding"/>
    <property type="evidence" value="ECO:0007669"/>
    <property type="project" value="UniProtKB-KW"/>
</dbReference>
<dbReference type="AlphaFoldDB" id="A0A916U5U3"/>